<feature type="domain" description="B box-type" evidence="4">
    <location>
        <begin position="316"/>
        <end position="366"/>
    </location>
</feature>
<dbReference type="SMART" id="SM00060">
    <property type="entry name" value="FN3"/>
    <property type="match status" value="1"/>
</dbReference>
<dbReference type="Pfam" id="PF00735">
    <property type="entry name" value="Septin"/>
    <property type="match status" value="1"/>
</dbReference>
<dbReference type="Gene3D" id="3.40.50.300">
    <property type="entry name" value="P-loop containing nucleotide triphosphate hydrolases"/>
    <property type="match status" value="1"/>
</dbReference>
<accession>A0ABY7GIE3</accession>
<keyword evidence="2" id="KW-0342">GTP-binding</keyword>
<dbReference type="SMART" id="SM00336">
    <property type="entry name" value="BBOX"/>
    <property type="match status" value="8"/>
</dbReference>
<evidence type="ECO:0000259" key="4">
    <source>
        <dbReference type="PROSITE" id="PS50119"/>
    </source>
</evidence>
<dbReference type="EMBL" id="CP111028">
    <property type="protein sequence ID" value="WAR30941.1"/>
    <property type="molecule type" value="Genomic_DNA"/>
</dbReference>
<dbReference type="CDD" id="cd19757">
    <property type="entry name" value="Bbox1"/>
    <property type="match status" value="4"/>
</dbReference>
<organism evidence="6 7">
    <name type="scientific">Mya arenaria</name>
    <name type="common">Soft-shell clam</name>
    <dbReference type="NCBI Taxonomy" id="6604"/>
    <lineage>
        <taxon>Eukaryota</taxon>
        <taxon>Metazoa</taxon>
        <taxon>Spiralia</taxon>
        <taxon>Lophotrochozoa</taxon>
        <taxon>Mollusca</taxon>
        <taxon>Bivalvia</taxon>
        <taxon>Autobranchia</taxon>
        <taxon>Heteroconchia</taxon>
        <taxon>Euheterodonta</taxon>
        <taxon>Imparidentia</taxon>
        <taxon>Neoheterodontei</taxon>
        <taxon>Myida</taxon>
        <taxon>Myoidea</taxon>
        <taxon>Myidae</taxon>
        <taxon>Mya</taxon>
    </lineage>
</organism>
<dbReference type="InterPro" id="IPR013783">
    <property type="entry name" value="Ig-like_fold"/>
</dbReference>
<dbReference type="SUPFAM" id="SSF49265">
    <property type="entry name" value="Fibronectin type III"/>
    <property type="match status" value="1"/>
</dbReference>
<dbReference type="Gene3D" id="4.10.830.40">
    <property type="match status" value="1"/>
</dbReference>
<dbReference type="InterPro" id="IPR027417">
    <property type="entry name" value="P-loop_NTPase"/>
</dbReference>
<keyword evidence="7" id="KW-1185">Reference proteome</keyword>
<feature type="domain" description="B box-type" evidence="4">
    <location>
        <begin position="137"/>
        <end position="185"/>
    </location>
</feature>
<name>A0ABY7GIE3_MYAAR</name>
<dbReference type="CDD" id="cd00063">
    <property type="entry name" value="FN3"/>
    <property type="match status" value="1"/>
</dbReference>
<dbReference type="InterPro" id="IPR030379">
    <property type="entry name" value="G_SEPTIN_dom"/>
</dbReference>
<keyword evidence="2" id="KW-0547">Nucleotide-binding</keyword>
<evidence type="ECO:0000256" key="3">
    <source>
        <dbReference type="SAM" id="MobiDB-lite"/>
    </source>
</evidence>
<evidence type="ECO:0000256" key="2">
    <source>
        <dbReference type="RuleBase" id="RU004560"/>
    </source>
</evidence>
<dbReference type="Gene3D" id="2.60.40.10">
    <property type="entry name" value="Immunoglobulins"/>
    <property type="match status" value="1"/>
</dbReference>
<dbReference type="Pfam" id="PF22586">
    <property type="entry name" value="ANCHR-like_BBOX"/>
    <property type="match status" value="1"/>
</dbReference>
<evidence type="ECO:0000256" key="1">
    <source>
        <dbReference type="PROSITE-ProRule" id="PRU00024"/>
    </source>
</evidence>
<dbReference type="PROSITE" id="PS50853">
    <property type="entry name" value="FN3"/>
    <property type="match status" value="1"/>
</dbReference>
<proteinExistence type="inferred from homology"/>
<dbReference type="PANTHER" id="PTHR32046">
    <property type="entry name" value="G DOMAIN-CONTAINING PROTEIN"/>
    <property type="match status" value="1"/>
</dbReference>
<dbReference type="Gene3D" id="3.30.160.60">
    <property type="entry name" value="Classic Zinc Finger"/>
    <property type="match status" value="3"/>
</dbReference>
<dbReference type="SUPFAM" id="SSF52540">
    <property type="entry name" value="P-loop containing nucleoside triphosphate hydrolases"/>
    <property type="match status" value="1"/>
</dbReference>
<feature type="domain" description="B box-type" evidence="4">
    <location>
        <begin position="204"/>
        <end position="249"/>
    </location>
</feature>
<evidence type="ECO:0000259" key="5">
    <source>
        <dbReference type="PROSITE" id="PS50853"/>
    </source>
</evidence>
<feature type="compositionally biased region" description="Basic and acidic residues" evidence="3">
    <location>
        <begin position="533"/>
        <end position="549"/>
    </location>
</feature>
<evidence type="ECO:0000313" key="7">
    <source>
        <dbReference type="Proteomes" id="UP001164746"/>
    </source>
</evidence>
<dbReference type="PANTHER" id="PTHR32046:SF14">
    <property type="match status" value="1"/>
</dbReference>
<dbReference type="InterPro" id="IPR036116">
    <property type="entry name" value="FN3_sf"/>
</dbReference>
<dbReference type="InterPro" id="IPR003961">
    <property type="entry name" value="FN3_dom"/>
</dbReference>
<gene>
    <name evidence="6" type="ORF">MAR_033483</name>
</gene>
<dbReference type="PROSITE" id="PS50119">
    <property type="entry name" value="ZF_BBOX"/>
    <property type="match status" value="7"/>
</dbReference>
<feature type="region of interest" description="Disordered" evidence="3">
    <location>
        <begin position="533"/>
        <end position="568"/>
    </location>
</feature>
<feature type="domain" description="B box-type" evidence="4">
    <location>
        <begin position="258"/>
        <end position="307"/>
    </location>
</feature>
<comment type="similarity">
    <text evidence="2">Belongs to the TRAFAC class TrmE-Era-EngA-EngB-Septin-like GTPase superfamily. Septin GTPase family.</text>
</comment>
<keyword evidence="1" id="KW-0479">Metal-binding</keyword>
<protein>
    <submittedName>
        <fullName evidence="6">Uncharacterized protein</fullName>
    </submittedName>
</protein>
<feature type="domain" description="B box-type" evidence="4">
    <location>
        <begin position="425"/>
        <end position="471"/>
    </location>
</feature>
<sequence>MAKVVAPPSTPLQCKLLDHLFNNLVLDKVTSRRRFLYYVLETEFLNPRKYIWREYKCLLLLSFSLKMESTEPDQSSPGDEIEIPFCEPCKESKRDVKASRYCKECDEYLCEECTGNHQTQKMTKGHDTIDVIAKLKGDIIHCEPCKERNPEKTAQMFCPTCEEYLCNDCVETHKKMKMTKTHLPIPKEVVKEQSKLSDEVFIECEPCQLGNKRQRAKKYCHECNEYLCANCVILHKSTKITKQHVPEPIENLQKGPSSRKRFCNPCSDECQEEASMFCKACKEYLCETCVAYHRKQKATKDHTLSTDLSIGDTDEDKDIPCDVCKIAKTFSPSENFCTDCEENLCKSCTEVHLKRKITKEHKISKIEDRKLSNAINCTVCQDAGCSSTAVTYCSDCIEYICEKCMDMHQRHKLMKDHHLVAMEEMSKTSCQTCEKFEAVAYCMNCKEMICWQCRTKHNNTKIFKNHELAPVTKGNCDETNLFCELCEERDIKEKASAFCLDCDRTLLCSKCVEKHKARRTTQSHNVVMDLEKLEEEKENKDEALSDQPEHTLYSRAQASPKRKDENIQPGKPVLIEAGSDFIVLSWDPPANFQDGNYYQVSMKDVDQNSKWKFYNKEFTTASGKIEDIKSNTKFIFRVRVVHEHGEGSYSPESGVIITFPSPASRIVDFSTKVDGQNPTTYALPVTENRTARDETAKSRQFWLGSPPVVAPKEKTIMLIGATGTGKSTLVDGIVNYILGVNWDDPFRYTIIDLEDEEKQRETNQALSQTEWITRYTIFPEKGSRVSYCLNIIDTPGFGDTRGLQRDQEIVEQIRQLFSAKKPKGVCDIDAICFLIKAPDARLTAVQSYIFQSIMSLFGNDIEGNICSLITFADGIDPPVLAALKESNLPFGEYFTFNNSGLFARNVGHTSLAPMFWDMGIKSFQHFFSHLEQGKPKSLQLTRDVLDERFRLEQTVKNLQPQLDAGLLKVNQMKQEIAIIDRNKSTIKDNANFMYKVDETQQKKRELPVGQHVTNCTHCHFTCHENCGIPDDGRKKGCIAMDGNGFCTVCPIKCKWDKHANSPYIFDYVTVKVKKTYADMQKKYQEAAGKLLSQEQVIEKMVEELDDMIDDIEFLMTTVKECNERLSAIALRPNPLSMTEHIDLMIENEKLLKKDGFLERIHTLNEFRKKALIMSDATKFTKEAQTAMRNAGVKKKRDTPGVMKRIGTWFKQISWVQSKPTLNKW</sequence>
<keyword evidence="1" id="KW-0862">Zinc</keyword>
<evidence type="ECO:0000313" key="6">
    <source>
        <dbReference type="EMBL" id="WAR30941.1"/>
    </source>
</evidence>
<dbReference type="Proteomes" id="UP001164746">
    <property type="component" value="Chromosome 17"/>
</dbReference>
<feature type="domain" description="B box-type" evidence="4">
    <location>
        <begin position="81"/>
        <end position="131"/>
    </location>
</feature>
<reference evidence="6" key="1">
    <citation type="submission" date="2022-11" db="EMBL/GenBank/DDBJ databases">
        <title>Centuries of genome instability and evolution in soft-shell clam transmissible cancer (bioRxiv).</title>
        <authorList>
            <person name="Hart S.F.M."/>
            <person name="Yonemitsu M.A."/>
            <person name="Giersch R.M."/>
            <person name="Beal B.F."/>
            <person name="Arriagada G."/>
            <person name="Davis B.W."/>
            <person name="Ostrander E.A."/>
            <person name="Goff S.P."/>
            <person name="Metzger M.J."/>
        </authorList>
    </citation>
    <scope>NUCLEOTIDE SEQUENCE</scope>
    <source>
        <strain evidence="6">MELC-2E11</strain>
        <tissue evidence="6">Siphon/mantle</tissue>
    </source>
</reference>
<dbReference type="Pfam" id="PF00643">
    <property type="entry name" value="zf-B_box"/>
    <property type="match status" value="1"/>
</dbReference>
<keyword evidence="1" id="KW-0863">Zinc-finger</keyword>
<feature type="domain" description="B box-type" evidence="4">
    <location>
        <begin position="372"/>
        <end position="422"/>
    </location>
</feature>
<feature type="domain" description="Fibronectin type-III" evidence="5">
    <location>
        <begin position="568"/>
        <end position="661"/>
    </location>
</feature>
<dbReference type="InterPro" id="IPR000315">
    <property type="entry name" value="Znf_B-box"/>
</dbReference>